<organism evidence="10 11">
    <name type="scientific">Roseisolibacter agri</name>
    <dbReference type="NCBI Taxonomy" id="2014610"/>
    <lineage>
        <taxon>Bacteria</taxon>
        <taxon>Pseudomonadati</taxon>
        <taxon>Gemmatimonadota</taxon>
        <taxon>Gemmatimonadia</taxon>
        <taxon>Gemmatimonadales</taxon>
        <taxon>Gemmatimonadaceae</taxon>
        <taxon>Roseisolibacter</taxon>
    </lineage>
</organism>
<name>A0AA37QF41_9BACT</name>
<evidence type="ECO:0000256" key="4">
    <source>
        <dbReference type="ARBA" id="ARBA00022832"/>
    </source>
</evidence>
<evidence type="ECO:0008006" key="12">
    <source>
        <dbReference type="Google" id="ProtNLM"/>
    </source>
</evidence>
<keyword evidence="4" id="KW-0276">Fatty acid metabolism</keyword>
<evidence type="ECO:0000256" key="5">
    <source>
        <dbReference type="ARBA" id="ARBA00022989"/>
    </source>
</evidence>
<dbReference type="GO" id="GO:0016020">
    <property type="term" value="C:membrane"/>
    <property type="evidence" value="ECO:0007669"/>
    <property type="project" value="UniProtKB-SubCell"/>
</dbReference>
<accession>A0AA37QF41</accession>
<dbReference type="GO" id="GO:0006631">
    <property type="term" value="P:fatty acid metabolic process"/>
    <property type="evidence" value="ECO:0007669"/>
    <property type="project" value="UniProtKB-KW"/>
</dbReference>
<dbReference type="PANTHER" id="PTHR11351">
    <property type="entry name" value="ACYL-COA DESATURASE"/>
    <property type="match status" value="1"/>
</dbReference>
<sequence>MFEFGSWASHWWKPVLFVVIAGHITNVCVTLFLHRAQTHRGVKFHPLVEIPMRVWLWLTTATKTKEWVACHRKHHAFADRDGDPHSPLLEGLRNIMLKGALYYRDAVRQPGVLEKYGKGTPNDWLERHLLDKRSQLGIFLLLGIDIWLFGFFVGPLVWAVQMIWIPFWAAGVINGVGHALGYRNYDVKDESRNISPIAIWLGGEELHNNHHADPHSAKFAHRKFEFDIGWLYIRLMSLVGLAKVKYAHGVAGHDRDRGGDPTNQVIQPAA</sequence>
<dbReference type="EMBL" id="BRXS01000002">
    <property type="protein sequence ID" value="GLC25215.1"/>
    <property type="molecule type" value="Genomic_DNA"/>
</dbReference>
<dbReference type="CDD" id="cd03505">
    <property type="entry name" value="Delta9-FADS-like"/>
    <property type="match status" value="1"/>
</dbReference>
<evidence type="ECO:0000313" key="11">
    <source>
        <dbReference type="Proteomes" id="UP001161325"/>
    </source>
</evidence>
<dbReference type="GO" id="GO:0016717">
    <property type="term" value="F:oxidoreductase activity, acting on paired donors, with oxidation of a pair of donors resulting in the reduction of molecular oxygen to two molecules of water"/>
    <property type="evidence" value="ECO:0007669"/>
    <property type="project" value="InterPro"/>
</dbReference>
<keyword evidence="3 9" id="KW-0812">Transmembrane</keyword>
<keyword evidence="11" id="KW-1185">Reference proteome</keyword>
<evidence type="ECO:0000256" key="6">
    <source>
        <dbReference type="ARBA" id="ARBA00023002"/>
    </source>
</evidence>
<keyword evidence="7" id="KW-0443">Lipid metabolism</keyword>
<comment type="subcellular location">
    <subcellularLocation>
        <location evidence="1">Membrane</location>
        <topology evidence="1">Multi-pass membrane protein</topology>
    </subcellularLocation>
</comment>
<keyword evidence="5 9" id="KW-1133">Transmembrane helix</keyword>
<dbReference type="Proteomes" id="UP001161325">
    <property type="component" value="Unassembled WGS sequence"/>
</dbReference>
<evidence type="ECO:0000313" key="10">
    <source>
        <dbReference type="EMBL" id="GLC25215.1"/>
    </source>
</evidence>
<dbReference type="PANTHER" id="PTHR11351:SF33">
    <property type="entry name" value="DELTA-9 FATTY ACID DESATURASE, DESA"/>
    <property type="match status" value="1"/>
</dbReference>
<gene>
    <name evidence="10" type="ORF">rosag_17280</name>
</gene>
<reference evidence="10" key="1">
    <citation type="submission" date="2022-08" db="EMBL/GenBank/DDBJ databases">
        <title>Draft genome sequencing of Roseisolibacter agri AW1220.</title>
        <authorList>
            <person name="Tobiishi Y."/>
            <person name="Tonouchi A."/>
        </authorList>
    </citation>
    <scope>NUCLEOTIDE SEQUENCE</scope>
    <source>
        <strain evidence="10">AW1220</strain>
    </source>
</reference>
<evidence type="ECO:0000256" key="9">
    <source>
        <dbReference type="SAM" id="Phobius"/>
    </source>
</evidence>
<keyword evidence="6" id="KW-0560">Oxidoreductase</keyword>
<feature type="transmembrane region" description="Helical" evidence="9">
    <location>
        <begin position="163"/>
        <end position="182"/>
    </location>
</feature>
<keyword evidence="8 9" id="KW-0472">Membrane</keyword>
<evidence type="ECO:0000256" key="2">
    <source>
        <dbReference type="ARBA" id="ARBA00008749"/>
    </source>
</evidence>
<dbReference type="RefSeq" id="WP_284349659.1">
    <property type="nucleotide sequence ID" value="NZ_BRXS01000002.1"/>
</dbReference>
<comment type="caution">
    <text evidence="10">The sequence shown here is derived from an EMBL/GenBank/DDBJ whole genome shotgun (WGS) entry which is preliminary data.</text>
</comment>
<proteinExistence type="inferred from homology"/>
<comment type="similarity">
    <text evidence="2">Belongs to the fatty acid desaturase type 2 family.</text>
</comment>
<evidence type="ECO:0000256" key="1">
    <source>
        <dbReference type="ARBA" id="ARBA00004141"/>
    </source>
</evidence>
<dbReference type="InterPro" id="IPR015876">
    <property type="entry name" value="Acyl-CoA_DS"/>
</dbReference>
<dbReference type="AlphaFoldDB" id="A0AA37QF41"/>
<feature type="transmembrane region" description="Helical" evidence="9">
    <location>
        <begin position="136"/>
        <end position="157"/>
    </location>
</feature>
<evidence type="ECO:0000256" key="7">
    <source>
        <dbReference type="ARBA" id="ARBA00023098"/>
    </source>
</evidence>
<evidence type="ECO:0000256" key="3">
    <source>
        <dbReference type="ARBA" id="ARBA00022692"/>
    </source>
</evidence>
<protein>
    <recommendedName>
        <fullName evidence="12">Fatty acid desaturase</fullName>
    </recommendedName>
</protein>
<feature type="transmembrane region" description="Helical" evidence="9">
    <location>
        <begin position="12"/>
        <end position="33"/>
    </location>
</feature>
<evidence type="ECO:0000256" key="8">
    <source>
        <dbReference type="ARBA" id="ARBA00023136"/>
    </source>
</evidence>